<feature type="region of interest" description="Disordered" evidence="1">
    <location>
        <begin position="242"/>
        <end position="277"/>
    </location>
</feature>
<protein>
    <recommendedName>
        <fullName evidence="3">Protein LNK3</fullName>
    </recommendedName>
</protein>
<dbReference type="GO" id="GO:0007623">
    <property type="term" value="P:circadian rhythm"/>
    <property type="evidence" value="ECO:0007669"/>
    <property type="project" value="InterPro"/>
</dbReference>
<feature type="compositionally biased region" description="Polar residues" evidence="1">
    <location>
        <begin position="242"/>
        <end position="261"/>
    </location>
</feature>
<proteinExistence type="predicted"/>
<accession>A0A0A9D7A8</accession>
<dbReference type="GO" id="GO:0006355">
    <property type="term" value="P:regulation of DNA-templated transcription"/>
    <property type="evidence" value="ECO:0007669"/>
    <property type="project" value="InterPro"/>
</dbReference>
<evidence type="ECO:0000256" key="1">
    <source>
        <dbReference type="SAM" id="MobiDB-lite"/>
    </source>
</evidence>
<reference evidence="2" key="2">
    <citation type="journal article" date="2015" name="Data Brief">
        <title>Shoot transcriptome of the giant reed, Arundo donax.</title>
        <authorList>
            <person name="Barrero R.A."/>
            <person name="Guerrero F.D."/>
            <person name="Moolhuijzen P."/>
            <person name="Goolsby J.A."/>
            <person name="Tidwell J."/>
            <person name="Bellgard S.E."/>
            <person name="Bellgard M.I."/>
        </authorList>
    </citation>
    <scope>NUCLEOTIDE SEQUENCE</scope>
    <source>
        <tissue evidence="2">Shoot tissue taken approximately 20 cm above the soil surface</tissue>
    </source>
</reference>
<dbReference type="EMBL" id="GBRH01216345">
    <property type="protein sequence ID" value="JAD81550.1"/>
    <property type="molecule type" value="Transcribed_RNA"/>
</dbReference>
<reference evidence="2" key="1">
    <citation type="submission" date="2014-09" db="EMBL/GenBank/DDBJ databases">
        <authorList>
            <person name="Magalhaes I.L.F."/>
            <person name="Oliveira U."/>
            <person name="Santos F.R."/>
            <person name="Vidigal T.H.D.A."/>
            <person name="Brescovit A.D."/>
            <person name="Santos A.J."/>
        </authorList>
    </citation>
    <scope>NUCLEOTIDE SEQUENCE</scope>
    <source>
        <tissue evidence="2">Shoot tissue taken approximately 20 cm above the soil surface</tissue>
    </source>
</reference>
<name>A0A0A9D7A8_ARUDO</name>
<feature type="region of interest" description="Disordered" evidence="1">
    <location>
        <begin position="161"/>
        <end position="196"/>
    </location>
</feature>
<dbReference type="AlphaFoldDB" id="A0A0A9D7A8"/>
<evidence type="ECO:0008006" key="3">
    <source>
        <dbReference type="Google" id="ProtNLM"/>
    </source>
</evidence>
<dbReference type="InterPro" id="IPR039928">
    <property type="entry name" value="LNK"/>
</dbReference>
<organism evidence="2">
    <name type="scientific">Arundo donax</name>
    <name type="common">Giant reed</name>
    <name type="synonym">Donax arundinaceus</name>
    <dbReference type="NCBI Taxonomy" id="35708"/>
    <lineage>
        <taxon>Eukaryota</taxon>
        <taxon>Viridiplantae</taxon>
        <taxon>Streptophyta</taxon>
        <taxon>Embryophyta</taxon>
        <taxon>Tracheophyta</taxon>
        <taxon>Spermatophyta</taxon>
        <taxon>Magnoliopsida</taxon>
        <taxon>Liliopsida</taxon>
        <taxon>Poales</taxon>
        <taxon>Poaceae</taxon>
        <taxon>PACMAD clade</taxon>
        <taxon>Arundinoideae</taxon>
        <taxon>Arundineae</taxon>
        <taxon>Arundo</taxon>
    </lineage>
</organism>
<sequence length="324" mass="35260">MSSISMAWYPLPRSGSTLSAGDEFFENQSAGWFLWSFSSSDDQNTAGVHFDEHEKAAAQCSTACSEEQSEGPAPLEPQFTQGTYDIFLSQFSDEEMRSMDAPFEALDMFPDSMHRLLSYENMLSGVLTCSEHEDVKLDRNGIDTIDICGFPLFSHDLQNDSRNCAEPNSSEIPADPASKDKAGVSMTKRNRSMTDAESAPGFEALVLEELEDVVIQLTKKTRICVRDAFYRLAESSKAKCSTANGSAEAGNSRQSFQQPEGNASRVPIPTPGCPERETNAIDRTVADLTLKPPCPAPLHQLHGSCCAGDSGAEAQSTASWITRA</sequence>
<dbReference type="PANTHER" id="PTHR33334:SF6">
    <property type="entry name" value="OS01G0281100 PROTEIN"/>
    <property type="match status" value="1"/>
</dbReference>
<dbReference type="PANTHER" id="PTHR33334">
    <property type="entry name" value="PROTEIN LNK1"/>
    <property type="match status" value="1"/>
</dbReference>
<evidence type="ECO:0000313" key="2">
    <source>
        <dbReference type="EMBL" id="JAD81550.1"/>
    </source>
</evidence>
<feature type="compositionally biased region" description="Polar residues" evidence="1">
    <location>
        <begin position="161"/>
        <end position="171"/>
    </location>
</feature>